<proteinExistence type="predicted"/>
<accession>A0ABR7ISX9</accession>
<dbReference type="EMBL" id="JACOQK010000001">
    <property type="protein sequence ID" value="MBC5788129.1"/>
    <property type="molecule type" value="Genomic_DNA"/>
</dbReference>
<evidence type="ECO:0000313" key="1">
    <source>
        <dbReference type="EMBL" id="MBC5788129.1"/>
    </source>
</evidence>
<comment type="caution">
    <text evidence="1">The sequence shown here is derived from an EMBL/GenBank/DDBJ whole genome shotgun (WGS) entry which is preliminary data.</text>
</comment>
<keyword evidence="2" id="KW-1185">Reference proteome</keyword>
<name>A0ABR7ISX9_9CLOT</name>
<gene>
    <name evidence="1" type="ORF">H8Z77_08875</name>
</gene>
<evidence type="ECO:0000313" key="2">
    <source>
        <dbReference type="Proteomes" id="UP000649151"/>
    </source>
</evidence>
<organism evidence="1 2">
    <name type="scientific">Clostridium facile</name>
    <dbReference type="NCBI Taxonomy" id="2763035"/>
    <lineage>
        <taxon>Bacteria</taxon>
        <taxon>Bacillati</taxon>
        <taxon>Bacillota</taxon>
        <taxon>Clostridia</taxon>
        <taxon>Eubacteriales</taxon>
        <taxon>Clostridiaceae</taxon>
        <taxon>Clostridium</taxon>
    </lineage>
</organism>
<dbReference type="Proteomes" id="UP000649151">
    <property type="component" value="Unassembled WGS sequence"/>
</dbReference>
<protein>
    <submittedName>
        <fullName evidence="1">Uncharacterized protein</fullName>
    </submittedName>
</protein>
<sequence length="45" mass="5150">MIEVLYYFYKEPQDAVEALQKRQQITITGKGDGKVVHISIKNAII</sequence>
<dbReference type="RefSeq" id="WP_159427351.1">
    <property type="nucleotide sequence ID" value="NZ_JACOQK010000001.1"/>
</dbReference>
<reference evidence="1 2" key="1">
    <citation type="submission" date="2020-08" db="EMBL/GenBank/DDBJ databases">
        <title>Genome public.</title>
        <authorList>
            <person name="Liu C."/>
            <person name="Sun Q."/>
        </authorList>
    </citation>
    <scope>NUCLEOTIDE SEQUENCE [LARGE SCALE GENOMIC DNA]</scope>
    <source>
        <strain evidence="1 2">NSJ-27</strain>
    </source>
</reference>